<proteinExistence type="predicted"/>
<protein>
    <submittedName>
        <fullName evidence="2">Cys-tRNA(Pro) deacylase, prolyl-tRNA editing enzyme YbaK/EbsC</fullName>
    </submittedName>
</protein>
<keyword evidence="3" id="KW-1185">Reference proteome</keyword>
<dbReference type="Proteomes" id="UP000198995">
    <property type="component" value="Unassembled WGS sequence"/>
</dbReference>
<dbReference type="PANTHER" id="PTHR30411:SF1">
    <property type="entry name" value="CYTOPLASMIC PROTEIN"/>
    <property type="match status" value="1"/>
</dbReference>
<dbReference type="PANTHER" id="PTHR30411">
    <property type="entry name" value="CYTOPLASMIC PROTEIN"/>
    <property type="match status" value="1"/>
</dbReference>
<evidence type="ECO:0000259" key="1">
    <source>
        <dbReference type="Pfam" id="PF04073"/>
    </source>
</evidence>
<feature type="domain" description="YbaK/aminoacyl-tRNA synthetase-associated" evidence="1">
    <location>
        <begin position="24"/>
        <end position="142"/>
    </location>
</feature>
<evidence type="ECO:0000313" key="2">
    <source>
        <dbReference type="EMBL" id="SDD63806.1"/>
    </source>
</evidence>
<organism evidence="2 3">
    <name type="scientific">Peptococcus niger</name>
    <dbReference type="NCBI Taxonomy" id="2741"/>
    <lineage>
        <taxon>Bacteria</taxon>
        <taxon>Bacillati</taxon>
        <taxon>Bacillota</taxon>
        <taxon>Clostridia</taxon>
        <taxon>Eubacteriales</taxon>
        <taxon>Peptococcaceae</taxon>
        <taxon>Peptococcus</taxon>
    </lineage>
</organism>
<dbReference type="STRING" id="2741.SAMN04489866_10515"/>
<evidence type="ECO:0000313" key="3">
    <source>
        <dbReference type="Proteomes" id="UP000198995"/>
    </source>
</evidence>
<dbReference type="Gene3D" id="3.90.960.10">
    <property type="entry name" value="YbaK/aminoacyl-tRNA synthetase-associated domain"/>
    <property type="match status" value="1"/>
</dbReference>
<dbReference type="CDD" id="cd04333">
    <property type="entry name" value="ProX_deacylase"/>
    <property type="match status" value="1"/>
</dbReference>
<dbReference type="EMBL" id="FNAF01000005">
    <property type="protein sequence ID" value="SDD63806.1"/>
    <property type="molecule type" value="Genomic_DNA"/>
</dbReference>
<dbReference type="InterPro" id="IPR036754">
    <property type="entry name" value="YbaK/aa-tRNA-synt-asso_dom_sf"/>
</dbReference>
<dbReference type="SUPFAM" id="SSF55826">
    <property type="entry name" value="YbaK/ProRS associated domain"/>
    <property type="match status" value="1"/>
</dbReference>
<gene>
    <name evidence="2" type="ORF">SAMN04489866_10515</name>
</gene>
<dbReference type="Pfam" id="PF04073">
    <property type="entry name" value="tRNA_edit"/>
    <property type="match status" value="1"/>
</dbReference>
<dbReference type="InterPro" id="IPR007214">
    <property type="entry name" value="YbaK/aa-tRNA-synth-assoc-dom"/>
</dbReference>
<dbReference type="GO" id="GO:0002161">
    <property type="term" value="F:aminoacyl-tRNA deacylase activity"/>
    <property type="evidence" value="ECO:0007669"/>
    <property type="project" value="InterPro"/>
</dbReference>
<accession>A0A1G6WFG7</accession>
<sequence>MTGFERAKNYLDEQGYGDRVAVFTESTATVALAAEQVGCQEAHIAKSLSFYDEGDRAVIIVTAGDGKIDNRRFKDQFGFKAKMLRGEDVQRLTGYEPGGVCPFDLPDGARVFLDASLDRFETVYPACGDAASAVRLTIPELAALSKAQGTIDVCKAWREEADQ</sequence>
<name>A0A1G6WFG7_PEPNI</name>
<dbReference type="OrthoDB" id="9798760at2"/>
<reference evidence="2 3" key="1">
    <citation type="submission" date="2016-10" db="EMBL/GenBank/DDBJ databases">
        <authorList>
            <person name="de Groot N.N."/>
        </authorList>
    </citation>
    <scope>NUCLEOTIDE SEQUENCE [LARGE SCALE GENOMIC DNA]</scope>
    <source>
        <strain evidence="2 3">DSM 20475</strain>
    </source>
</reference>
<dbReference type="AlphaFoldDB" id="A0A1G6WFG7"/>